<evidence type="ECO:0000313" key="11">
    <source>
        <dbReference type="Proteomes" id="UP000094764"/>
    </source>
</evidence>
<evidence type="ECO:0000256" key="2">
    <source>
        <dbReference type="ARBA" id="ARBA00022525"/>
    </source>
</evidence>
<dbReference type="Pfam" id="PF13731">
    <property type="entry name" value="WxL"/>
    <property type="match status" value="1"/>
</dbReference>
<dbReference type="InterPro" id="IPR027994">
    <property type="entry name" value="WxL_dom"/>
</dbReference>
<evidence type="ECO:0000259" key="9">
    <source>
        <dbReference type="Pfam" id="PF13731"/>
    </source>
</evidence>
<dbReference type="RefSeq" id="WP_069635123.1">
    <property type="nucleotide sequence ID" value="NZ_JXKZ01000004.1"/>
</dbReference>
<feature type="transmembrane region" description="Helical" evidence="6">
    <location>
        <begin position="79"/>
        <end position="104"/>
    </location>
</feature>
<feature type="chain" id="PRO_5009177773" description="WxL domain-containing protein" evidence="7">
    <location>
        <begin position="26"/>
        <end position="338"/>
    </location>
</feature>
<dbReference type="EMBL" id="MIKB01000014">
    <property type="protein sequence ID" value="OEG15925.1"/>
    <property type="molecule type" value="Genomic_DNA"/>
</dbReference>
<gene>
    <name evidence="10" type="ORF">BCR23_07190</name>
</gene>
<proteinExistence type="predicted"/>
<evidence type="ECO:0000256" key="6">
    <source>
        <dbReference type="SAM" id="Phobius"/>
    </source>
</evidence>
<feature type="region of interest" description="Disordered" evidence="5">
    <location>
        <begin position="138"/>
        <end position="178"/>
    </location>
</feature>
<feature type="signal peptide" evidence="7">
    <location>
        <begin position="1"/>
        <end position="25"/>
    </location>
</feature>
<accession>A0A1E5GTC4</accession>
<name>A0A1E5GTC4_9ENTE</name>
<dbReference type="OrthoDB" id="2356942at2"/>
<keyword evidence="6" id="KW-0472">Membrane</keyword>
<protein>
    <recommendedName>
        <fullName evidence="12">WxL domain-containing protein</fullName>
    </recommendedName>
</protein>
<feature type="domain" description="Gram-positive cocci surface proteins LPxTG" evidence="8">
    <location>
        <begin position="70"/>
        <end position="99"/>
    </location>
</feature>
<keyword evidence="6" id="KW-1133">Transmembrane helix</keyword>
<dbReference type="InterPro" id="IPR019931">
    <property type="entry name" value="LPXTG_anchor"/>
</dbReference>
<dbReference type="AlphaFoldDB" id="A0A1E5GTC4"/>
<dbReference type="NCBIfam" id="TIGR01167">
    <property type="entry name" value="LPXTG_anchor"/>
    <property type="match status" value="1"/>
</dbReference>
<keyword evidence="4" id="KW-0572">Peptidoglycan-anchor</keyword>
<sequence length="338" mass="36312">MKRERLLLLFLVLACFTFYPKTVSAVEQNAGNKASSQVSIRFLKDNTPIKNGKFPDTLGNFLGDLGVGDGKRLPQTGEILTIVGIALGFLLILAAGGIIIYRYILGGRTMKLWKSMLVTTVVLGGLVSPTLALADNTAGDKEENKDATSYGTVELKAGEEEEGKPTNPGGEEGGGTGNTGRLALVFVSPLDFGTFQLTGKQEIIKAKNTAPNIEVRDIRGTAKGWTVSVSMSDFVQQEDNKVTLKGAELYLPMGEATSPDKLTNGKPTPIEVKSVEKDPQLVFVANDKEGAGIWLNEFGKDKIELKIPQDALVGNYKAELNWTIATTPTGTEEETKGE</sequence>
<evidence type="ECO:0000256" key="4">
    <source>
        <dbReference type="ARBA" id="ARBA00023088"/>
    </source>
</evidence>
<evidence type="ECO:0000256" key="1">
    <source>
        <dbReference type="ARBA" id="ARBA00022512"/>
    </source>
</evidence>
<dbReference type="Pfam" id="PF00746">
    <property type="entry name" value="Gram_pos_anchor"/>
    <property type="match status" value="1"/>
</dbReference>
<feature type="domain" description="WxL" evidence="9">
    <location>
        <begin position="143"/>
        <end position="328"/>
    </location>
</feature>
<dbReference type="Proteomes" id="UP000094764">
    <property type="component" value="Unassembled WGS sequence"/>
</dbReference>
<evidence type="ECO:0000256" key="3">
    <source>
        <dbReference type="ARBA" id="ARBA00022729"/>
    </source>
</evidence>
<keyword evidence="11" id="KW-1185">Reference proteome</keyword>
<evidence type="ECO:0000313" key="10">
    <source>
        <dbReference type="EMBL" id="OEG15925.1"/>
    </source>
</evidence>
<evidence type="ECO:0000256" key="5">
    <source>
        <dbReference type="SAM" id="MobiDB-lite"/>
    </source>
</evidence>
<keyword evidence="3 7" id="KW-0732">Signal</keyword>
<reference evidence="11" key="1">
    <citation type="submission" date="2016-09" db="EMBL/GenBank/DDBJ databases">
        <authorList>
            <person name="Gulvik C.A."/>
        </authorList>
    </citation>
    <scope>NUCLEOTIDE SEQUENCE [LARGE SCALE GENOMIC DNA]</scope>
    <source>
        <strain evidence="11">LMG 26306</strain>
    </source>
</reference>
<evidence type="ECO:0000259" key="8">
    <source>
        <dbReference type="Pfam" id="PF00746"/>
    </source>
</evidence>
<keyword evidence="1" id="KW-0134">Cell wall</keyword>
<evidence type="ECO:0000256" key="7">
    <source>
        <dbReference type="SAM" id="SignalP"/>
    </source>
</evidence>
<keyword evidence="2" id="KW-0964">Secreted</keyword>
<comment type="caution">
    <text evidence="10">The sequence shown here is derived from an EMBL/GenBank/DDBJ whole genome shotgun (WGS) entry which is preliminary data.</text>
</comment>
<evidence type="ECO:0008006" key="12">
    <source>
        <dbReference type="Google" id="ProtNLM"/>
    </source>
</evidence>
<keyword evidence="6" id="KW-0812">Transmembrane</keyword>
<dbReference type="STRING" id="903983.BCR23_07190"/>
<organism evidence="10 11">
    <name type="scientific">Enterococcus quebecensis</name>
    <dbReference type="NCBI Taxonomy" id="903983"/>
    <lineage>
        <taxon>Bacteria</taxon>
        <taxon>Bacillati</taxon>
        <taxon>Bacillota</taxon>
        <taxon>Bacilli</taxon>
        <taxon>Lactobacillales</taxon>
        <taxon>Enterococcaceae</taxon>
        <taxon>Enterococcus</taxon>
    </lineage>
</organism>